<proteinExistence type="predicted"/>
<reference evidence="1 2" key="1">
    <citation type="submission" date="2019-07" db="EMBL/GenBank/DDBJ databases">
        <authorList>
            <person name="Divens A.M."/>
            <person name="Garlena R.A."/>
            <person name="Russell D.A."/>
            <person name="Pope W.H."/>
            <person name="Jacobs-Sera D."/>
            <person name="Hatfull G.F."/>
        </authorList>
    </citation>
    <scope>NUCLEOTIDE SEQUENCE [LARGE SCALE GENOMIC DNA]</scope>
</reference>
<gene>
    <name evidence="1" type="primary">61</name>
    <name evidence="1" type="ORF">PBI_CURIOSIUM_61</name>
</gene>
<name>A0A5J6TTF0_9CAUD</name>
<dbReference type="Proteomes" id="UP000326870">
    <property type="component" value="Segment"/>
</dbReference>
<dbReference type="GeneID" id="60324513"/>
<dbReference type="RefSeq" id="YP_009953049.1">
    <property type="nucleotide sequence ID" value="NC_051618.1"/>
</dbReference>
<evidence type="ECO:0000313" key="2">
    <source>
        <dbReference type="Proteomes" id="UP000326870"/>
    </source>
</evidence>
<evidence type="ECO:0000313" key="1">
    <source>
        <dbReference type="EMBL" id="QFG14105.1"/>
    </source>
</evidence>
<organism evidence="1 2">
    <name type="scientific">Mycobacterium phage Curiosium</name>
    <dbReference type="NCBI Taxonomy" id="2599859"/>
    <lineage>
        <taxon>Viruses</taxon>
        <taxon>Duplodnaviria</taxon>
        <taxon>Heunggongvirae</taxon>
        <taxon>Uroviricota</taxon>
        <taxon>Caudoviricetes</taxon>
        <taxon>Weiservirinae</taxon>
        <taxon>Anayavirus</taxon>
        <taxon>Anayavirus curiosium</taxon>
    </lineage>
</organism>
<dbReference type="EMBL" id="MN234226">
    <property type="protein sequence ID" value="QFG14105.1"/>
    <property type="molecule type" value="Genomic_DNA"/>
</dbReference>
<accession>A0A5J6TTF0</accession>
<keyword evidence="2" id="KW-1185">Reference proteome</keyword>
<protein>
    <submittedName>
        <fullName evidence="1">Uncharacterized protein</fullName>
    </submittedName>
</protein>
<sequence>MALNWAGQQIEPGAVVWRGARDGNTSSFKIGRVVSVDDDKETARVQWVAEQGYRHERDDDGRFVRTVMTARLLAVSPSGSRGGTIHALTVISPWTLSAEIRKALEL</sequence>
<dbReference type="KEGG" id="vg:60324513"/>